<evidence type="ECO:0000313" key="6">
    <source>
        <dbReference type="Proteomes" id="UP000039046"/>
    </source>
</evidence>
<feature type="compositionally biased region" description="Basic and acidic residues" evidence="3">
    <location>
        <begin position="106"/>
        <end position="120"/>
    </location>
</feature>
<dbReference type="GO" id="GO:0005737">
    <property type="term" value="C:cytoplasm"/>
    <property type="evidence" value="ECO:0007669"/>
    <property type="project" value="UniProtKB-SubCell"/>
</dbReference>
<proteinExistence type="predicted"/>
<dbReference type="PANTHER" id="PTHR12299">
    <property type="entry name" value="HYALURONIC ACID-BINDING PROTEIN 4"/>
    <property type="match status" value="1"/>
</dbReference>
<dbReference type="SMART" id="SM01233">
    <property type="entry name" value="HABP4_PAI-RBP1"/>
    <property type="match status" value="1"/>
</dbReference>
<dbReference type="Gene3D" id="6.10.140.1040">
    <property type="match status" value="1"/>
</dbReference>
<organism evidence="5 6">
    <name type="scientific">[Torrubiella] hemipterigena</name>
    <dbReference type="NCBI Taxonomy" id="1531966"/>
    <lineage>
        <taxon>Eukaryota</taxon>
        <taxon>Fungi</taxon>
        <taxon>Dikarya</taxon>
        <taxon>Ascomycota</taxon>
        <taxon>Pezizomycotina</taxon>
        <taxon>Sordariomycetes</taxon>
        <taxon>Hypocreomycetidae</taxon>
        <taxon>Hypocreales</taxon>
        <taxon>Clavicipitaceae</taxon>
        <taxon>Clavicipitaceae incertae sedis</taxon>
        <taxon>'Torrubiella' clade</taxon>
    </lineage>
</organism>
<evidence type="ECO:0000313" key="5">
    <source>
        <dbReference type="EMBL" id="CEJ81983.1"/>
    </source>
</evidence>
<reference evidence="5 6" key="1">
    <citation type="journal article" date="2015" name="Genome Announc.">
        <title>Draft Genome Sequence and Gene Annotation of the Entomopathogenic Fungus Verticillium hemipterigenum.</title>
        <authorList>
            <person name="Horn F."/>
            <person name="Habel A."/>
            <person name="Scharf D.H."/>
            <person name="Dworschak J."/>
            <person name="Brakhage A.A."/>
            <person name="Guthke R."/>
            <person name="Hertweck C."/>
            <person name="Linde J."/>
        </authorList>
    </citation>
    <scope>NUCLEOTIDE SEQUENCE [LARGE SCALE GENOMIC DNA]</scope>
</reference>
<dbReference type="AlphaFoldDB" id="A0A0A1SNL5"/>
<dbReference type="InterPro" id="IPR006861">
    <property type="entry name" value="HABP4_PAIRBP1-bd"/>
</dbReference>
<dbReference type="Pfam" id="PF09598">
    <property type="entry name" value="Stm1_N"/>
    <property type="match status" value="1"/>
</dbReference>
<dbReference type="InterPro" id="IPR019084">
    <property type="entry name" value="STM1-like_N"/>
</dbReference>
<comment type="subcellular location">
    <subcellularLocation>
        <location evidence="1">Cytoplasm</location>
    </subcellularLocation>
</comment>
<keyword evidence="2" id="KW-0963">Cytoplasm</keyword>
<name>A0A0A1SNL5_9HYPO</name>
<dbReference type="OrthoDB" id="5426471at2759"/>
<feature type="compositionally biased region" description="Basic and acidic residues" evidence="3">
    <location>
        <begin position="178"/>
        <end position="201"/>
    </location>
</feature>
<keyword evidence="6" id="KW-1185">Reference proteome</keyword>
<dbReference type="HOGENOM" id="CLU_043312_1_1_1"/>
<dbReference type="GO" id="GO:0005634">
    <property type="term" value="C:nucleus"/>
    <property type="evidence" value="ECO:0007669"/>
    <property type="project" value="TreeGrafter"/>
</dbReference>
<evidence type="ECO:0000256" key="2">
    <source>
        <dbReference type="ARBA" id="ARBA00022490"/>
    </source>
</evidence>
<accession>A0A0A1SNL5</accession>
<evidence type="ECO:0000256" key="3">
    <source>
        <dbReference type="SAM" id="MobiDB-lite"/>
    </source>
</evidence>
<dbReference type="PANTHER" id="PTHR12299:SF17">
    <property type="entry name" value="AT19571P-RELATED"/>
    <property type="match status" value="1"/>
</dbReference>
<dbReference type="InterPro" id="IPR039764">
    <property type="entry name" value="HABP4/SERBP1-like"/>
</dbReference>
<dbReference type="EMBL" id="CDHN01000001">
    <property type="protein sequence ID" value="CEJ81983.1"/>
    <property type="molecule type" value="Genomic_DNA"/>
</dbReference>
<protein>
    <submittedName>
        <fullName evidence="5">Putative Elicitor protein</fullName>
    </submittedName>
</protein>
<dbReference type="Proteomes" id="UP000039046">
    <property type="component" value="Unassembled WGS sequence"/>
</dbReference>
<gene>
    <name evidence="5" type="ORF">VHEMI02077</name>
</gene>
<evidence type="ECO:0000256" key="1">
    <source>
        <dbReference type="ARBA" id="ARBA00004496"/>
    </source>
</evidence>
<evidence type="ECO:0000259" key="4">
    <source>
        <dbReference type="SMART" id="SM01233"/>
    </source>
</evidence>
<feature type="domain" description="Hyaluronan/mRNA-binding protein" evidence="4">
    <location>
        <begin position="105"/>
        <end position="195"/>
    </location>
</feature>
<feature type="compositionally biased region" description="Basic and acidic residues" evidence="3">
    <location>
        <begin position="79"/>
        <end position="88"/>
    </location>
</feature>
<dbReference type="STRING" id="1531966.A0A0A1SNL5"/>
<feature type="region of interest" description="Disordered" evidence="3">
    <location>
        <begin position="222"/>
        <end position="313"/>
    </location>
</feature>
<feature type="compositionally biased region" description="Basic and acidic residues" evidence="3">
    <location>
        <begin position="223"/>
        <end position="294"/>
    </location>
</feature>
<sequence length="313" mass="33222">MSLASQNRFAFLGNDDDGENKPIAPVRTVDKASTHTTKRNADGEAPVKGAATGNRRGPGGNEGAFRDRNAGSSRNQGKSTEETPRDGPRGGAGARVRGGRGGRNPRSGEDRRDRTGRSTTDKQTASGWGATEGNAELKDEQAGEAIAQGEKAAEDGAEEEAEPEDKSVSYADYLAQQAEKKLNLGELKTRGANEGSKVDKKWESAVALDTEEEEFIAAGAGKKLRERERKVKQTIDFDPRFVEPERPARGGARGGRDNRESRGPREGGRGGRGGRGGERAPRGGDRAPRGDAPRRGGASINTKDESAFPSLGK</sequence>
<dbReference type="GO" id="GO:0003723">
    <property type="term" value="F:RNA binding"/>
    <property type="evidence" value="ECO:0007669"/>
    <property type="project" value="InterPro"/>
</dbReference>
<feature type="region of interest" description="Disordered" evidence="3">
    <location>
        <begin position="1"/>
        <end position="201"/>
    </location>
</feature>